<organism evidence="12 13">
    <name type="scientific">Gambusia affinis</name>
    <name type="common">Western mosquitofish</name>
    <name type="synonym">Heterandria affinis</name>
    <dbReference type="NCBI Taxonomy" id="33528"/>
    <lineage>
        <taxon>Eukaryota</taxon>
        <taxon>Metazoa</taxon>
        <taxon>Chordata</taxon>
        <taxon>Craniata</taxon>
        <taxon>Vertebrata</taxon>
        <taxon>Euteleostomi</taxon>
        <taxon>Actinopterygii</taxon>
        <taxon>Neopterygii</taxon>
        <taxon>Teleostei</taxon>
        <taxon>Neoteleostei</taxon>
        <taxon>Acanthomorphata</taxon>
        <taxon>Ovalentaria</taxon>
        <taxon>Atherinomorphae</taxon>
        <taxon>Cyprinodontiformes</taxon>
        <taxon>Poeciliidae</taxon>
        <taxon>Poeciliinae</taxon>
        <taxon>Gambusia</taxon>
    </lineage>
</organism>
<evidence type="ECO:0000256" key="4">
    <source>
        <dbReference type="ARBA" id="ARBA00022729"/>
    </source>
</evidence>
<feature type="domain" description="MANSC" evidence="11">
    <location>
        <begin position="17"/>
        <end position="103"/>
    </location>
</feature>
<keyword evidence="8" id="KW-0325">Glycoprotein</keyword>
<dbReference type="Gene3D" id="2.60.40.10">
    <property type="entry name" value="Immunoglobulins"/>
    <property type="match status" value="2"/>
</dbReference>
<protein>
    <recommendedName>
        <fullName evidence="11">MANSC domain-containing protein</fullName>
    </recommendedName>
</protein>
<keyword evidence="13" id="KW-1185">Reference proteome</keyword>
<dbReference type="PROSITE" id="PS50986">
    <property type="entry name" value="MANSC"/>
    <property type="match status" value="1"/>
</dbReference>
<dbReference type="EMBL" id="NHOQ01000999">
    <property type="protein sequence ID" value="PWA27939.1"/>
    <property type="molecule type" value="Genomic_DNA"/>
</dbReference>
<dbReference type="Proteomes" id="UP000250572">
    <property type="component" value="Unassembled WGS sequence"/>
</dbReference>
<dbReference type="PANTHER" id="PTHR46182:SF1">
    <property type="entry name" value="DYSLEXIA-ASSOCIATED PROTEIN KIAA0319"/>
    <property type="match status" value="1"/>
</dbReference>
<sequence>AADPHSATMWRKTFLLLLHITEAAVAPPCWQGATFPEAVVSPAADSSGIVRVPAAASLQQCVAACCDLPACHLAWRFKGRCYVLSCQQGADCRPRVRPGADSVLAFLQRPARSLLRSLEKPAPFGRTRGPGGDLEALKGPALFDGPDPTWSDPADLEADWYRSAFNQSQETDPGGAGSDSYLTGTRTTEPAGPVAAEGTAGSQRPERPVSAAPVADSVPTGHMTTPGDVISTTANPEPTAEMLDVRSGSGSVRPDLDRLPAGRPVGHLVDPVDLGATVTSDPTGSSEPGSRTSGLIRSSAEGSGQKLNAGVVFVLTEPLKVLQAPTTDPLIQMTSDLSTSAGLPLTTAGMSNQVLVPVGPVLPGSAEPQGPNRAPLAAVGPDLRLVLPLSASLLLNGSGSTDDRGVSSYSWQVVSGPPGLRLQDADRAVAMATGLRAGRYVFKLTVSDQQGATDSALLSVLVQEARSLPPVAHASGSHVLVLPNSSVVLEGSVTDGDQTEVRYRWTRDSQSPAAGEVLFGSETRRVLYLSDLVEGTYLFQLRVTDAQGRVSTATATVEVRPEPGGGQQVEMEMLVAVSQVSVAQRDTLVRQLAALIHVLDRDIRVRALQGRTQLSTVLQFWVQGPTGPVPASSLVVLLRKQLLRDKSDFLLFKVLRVDTVGKFWSRPVRVHGLERDHPEPPRTVREHVSAGQVLMDPLAGSPGKVQPKDE</sequence>
<dbReference type="GO" id="GO:0031410">
    <property type="term" value="C:cytoplasmic vesicle"/>
    <property type="evidence" value="ECO:0007669"/>
    <property type="project" value="TreeGrafter"/>
</dbReference>
<comment type="caution">
    <text evidence="12">The sequence shown here is derived from an EMBL/GenBank/DDBJ whole genome shotgun (WGS) entry which is preliminary data.</text>
</comment>
<evidence type="ECO:0000256" key="2">
    <source>
        <dbReference type="ARBA" id="ARBA00022475"/>
    </source>
</evidence>
<dbReference type="InterPro" id="IPR011106">
    <property type="entry name" value="MANSC_N"/>
</dbReference>
<comment type="subcellular location">
    <subcellularLocation>
        <location evidence="1">Cell membrane</location>
    </subcellularLocation>
</comment>
<feature type="signal peptide" evidence="10">
    <location>
        <begin position="1"/>
        <end position="23"/>
    </location>
</feature>
<dbReference type="GO" id="GO:0005886">
    <property type="term" value="C:plasma membrane"/>
    <property type="evidence" value="ECO:0007669"/>
    <property type="project" value="UniProtKB-SubCell"/>
</dbReference>
<evidence type="ECO:0000256" key="1">
    <source>
        <dbReference type="ARBA" id="ARBA00004236"/>
    </source>
</evidence>
<dbReference type="InterPro" id="IPR013783">
    <property type="entry name" value="Ig-like_fold"/>
</dbReference>
<dbReference type="Pfam" id="PF23597">
    <property type="entry name" value="KIAA0319_N"/>
    <property type="match status" value="1"/>
</dbReference>
<keyword evidence="6" id="KW-1133">Transmembrane helix</keyword>
<evidence type="ECO:0000256" key="6">
    <source>
        <dbReference type="ARBA" id="ARBA00022989"/>
    </source>
</evidence>
<feature type="non-terminal residue" evidence="12">
    <location>
        <position position="1"/>
    </location>
</feature>
<dbReference type="InterPro" id="IPR056502">
    <property type="entry name" value="KIAA0319-like_C"/>
</dbReference>
<dbReference type="Pfam" id="PF23620">
    <property type="entry name" value="KIAA0319"/>
    <property type="match status" value="1"/>
</dbReference>
<feature type="compositionally biased region" description="Polar residues" evidence="9">
    <location>
        <begin position="277"/>
        <end position="301"/>
    </location>
</feature>
<evidence type="ECO:0000256" key="7">
    <source>
        <dbReference type="ARBA" id="ARBA00023136"/>
    </source>
</evidence>
<evidence type="ECO:0000259" key="11">
    <source>
        <dbReference type="PROSITE" id="PS50986"/>
    </source>
</evidence>
<feature type="chain" id="PRO_5016307249" description="MANSC domain-containing protein" evidence="10">
    <location>
        <begin position="24"/>
        <end position="710"/>
    </location>
</feature>
<evidence type="ECO:0000256" key="5">
    <source>
        <dbReference type="ARBA" id="ARBA00022737"/>
    </source>
</evidence>
<evidence type="ECO:0000313" key="13">
    <source>
        <dbReference type="Proteomes" id="UP000250572"/>
    </source>
</evidence>
<dbReference type="PANTHER" id="PTHR46182">
    <property type="entry name" value="FI19480P1"/>
    <property type="match status" value="1"/>
</dbReference>
<evidence type="ECO:0000256" key="8">
    <source>
        <dbReference type="ARBA" id="ARBA00023180"/>
    </source>
</evidence>
<feature type="region of interest" description="Disordered" evidence="9">
    <location>
        <begin position="118"/>
        <end position="147"/>
    </location>
</feature>
<feature type="region of interest" description="Disordered" evidence="9">
    <location>
        <begin position="166"/>
        <end position="301"/>
    </location>
</feature>
<dbReference type="InterPro" id="IPR013980">
    <property type="entry name" value="MANSC_dom"/>
</dbReference>
<dbReference type="InterPro" id="IPR035986">
    <property type="entry name" value="PKD_dom_sf"/>
</dbReference>
<dbReference type="STRING" id="33528.ENSGAFP00000003729"/>
<keyword evidence="7" id="KW-0472">Membrane</keyword>
<evidence type="ECO:0000256" key="3">
    <source>
        <dbReference type="ARBA" id="ARBA00022692"/>
    </source>
</evidence>
<name>A0A315VWI1_GAMAF</name>
<proteinExistence type="predicted"/>
<dbReference type="SMART" id="SM00765">
    <property type="entry name" value="MANEC"/>
    <property type="match status" value="1"/>
</dbReference>
<dbReference type="Pfam" id="PF22352">
    <property type="entry name" value="K319L-like_PKD"/>
    <property type="match status" value="2"/>
</dbReference>
<dbReference type="AlphaFoldDB" id="A0A315VWI1"/>
<keyword evidence="3" id="KW-0812">Transmembrane</keyword>
<accession>A0A315VWI1</accession>
<evidence type="ECO:0000313" key="12">
    <source>
        <dbReference type="EMBL" id="PWA27939.1"/>
    </source>
</evidence>
<dbReference type="FunFam" id="2.60.40.10:FF:000061">
    <property type="entry name" value="Dyslexia-associated protein KIAA0319 homolog"/>
    <property type="match status" value="1"/>
</dbReference>
<keyword evidence="2" id="KW-1003">Cell membrane</keyword>
<evidence type="ECO:0000256" key="9">
    <source>
        <dbReference type="SAM" id="MobiDB-lite"/>
    </source>
</evidence>
<evidence type="ECO:0000256" key="10">
    <source>
        <dbReference type="SAM" id="SignalP"/>
    </source>
</evidence>
<dbReference type="InterPro" id="IPR029865">
    <property type="entry name" value="KIAA0319-like"/>
</dbReference>
<reference evidence="12 13" key="1">
    <citation type="journal article" date="2018" name="G3 (Bethesda)">
        <title>A High-Quality Reference Genome for the Invasive Mosquitofish Gambusia affinis Using a Chicago Library.</title>
        <authorList>
            <person name="Hoffberg S.L."/>
            <person name="Troendle N.J."/>
            <person name="Glenn T.C."/>
            <person name="Mahmud O."/>
            <person name="Louha S."/>
            <person name="Chalopin D."/>
            <person name="Bennetzen J.L."/>
            <person name="Mauricio R."/>
        </authorList>
    </citation>
    <scope>NUCLEOTIDE SEQUENCE [LARGE SCALE GENOMIC DNA]</scope>
    <source>
        <strain evidence="12">NE01/NJP1002.9</strain>
        <tissue evidence="12">Muscle</tissue>
    </source>
</reference>
<dbReference type="InterPro" id="IPR022409">
    <property type="entry name" value="PKD/Chitinase_dom"/>
</dbReference>
<keyword evidence="5" id="KW-0677">Repeat</keyword>
<dbReference type="SUPFAM" id="SSF49299">
    <property type="entry name" value="PKD domain"/>
    <property type="match status" value="2"/>
</dbReference>
<dbReference type="GO" id="GO:0001764">
    <property type="term" value="P:neuron migration"/>
    <property type="evidence" value="ECO:0007669"/>
    <property type="project" value="TreeGrafter"/>
</dbReference>
<dbReference type="CDD" id="cd00146">
    <property type="entry name" value="PKD"/>
    <property type="match status" value="1"/>
</dbReference>
<dbReference type="SMART" id="SM00089">
    <property type="entry name" value="PKD"/>
    <property type="match status" value="2"/>
</dbReference>
<keyword evidence="4 10" id="KW-0732">Signal</keyword>
<gene>
    <name evidence="12" type="ORF">CCH79_00020850</name>
</gene>